<dbReference type="InterPro" id="IPR009739">
    <property type="entry name" value="LprI-like_N"/>
</dbReference>
<evidence type="ECO:0000313" key="5">
    <source>
        <dbReference type="EMBL" id="XCI80993.1"/>
    </source>
</evidence>
<evidence type="ECO:0000256" key="1">
    <source>
        <dbReference type="SAM" id="MobiDB-lite"/>
    </source>
</evidence>
<dbReference type="Pfam" id="PF07007">
    <property type="entry name" value="LprI"/>
    <property type="match status" value="1"/>
</dbReference>
<reference evidence="5" key="3">
    <citation type="submission" date="2023-08" db="EMBL/GenBank/DDBJ databases">
        <title>Complete genome sequence of Xanthomonas indica.</title>
        <authorList>
            <person name="Patil P.B."/>
            <person name="Rana R."/>
        </authorList>
    </citation>
    <scope>NUCLEOTIDE SEQUENCE</scope>
    <source>
        <strain evidence="5">PPL560</strain>
    </source>
</reference>
<reference evidence="4 6" key="1">
    <citation type="journal article" date="2022" name="Curr. Microbiol.">
        <title>Xanthomonas indica sp. nov., a Novel Member of Non-Pathogenic Xanthomonas Community from Healthy Rice Seeds.</title>
        <authorList>
            <person name="Rana R."/>
            <person name="Madhavan V.N."/>
            <person name="Saroha T."/>
            <person name="Bansal K."/>
            <person name="Kaur A."/>
            <person name="Sonti R.V."/>
            <person name="Patel H.K."/>
            <person name="Patil P.B."/>
        </authorList>
    </citation>
    <scope>NUCLEOTIDE SEQUENCE [LARGE SCALE GENOMIC DNA]</scope>
    <source>
        <strain evidence="4 6">PPL560</strain>
    </source>
</reference>
<evidence type="ECO:0000256" key="2">
    <source>
        <dbReference type="SAM" id="SignalP"/>
    </source>
</evidence>
<accession>A0AAU8I6F8</accession>
<protein>
    <submittedName>
        <fullName evidence="5">DUF1311 domain-containing protein</fullName>
    </submittedName>
</protein>
<feature type="compositionally biased region" description="Low complexity" evidence="1">
    <location>
        <begin position="57"/>
        <end position="81"/>
    </location>
</feature>
<feature type="chain" id="PRO_5043672518" evidence="2">
    <location>
        <begin position="32"/>
        <end position="188"/>
    </location>
</feature>
<evidence type="ECO:0000259" key="3">
    <source>
        <dbReference type="Pfam" id="PF07007"/>
    </source>
</evidence>
<evidence type="ECO:0000313" key="6">
    <source>
        <dbReference type="Proteomes" id="UP001430647"/>
    </source>
</evidence>
<feature type="domain" description="Lysozyme inhibitor LprI-like N-terminal" evidence="3">
    <location>
        <begin position="89"/>
        <end position="180"/>
    </location>
</feature>
<dbReference type="RefSeq" id="WP_242159087.1">
    <property type="nucleotide sequence ID" value="NZ_CP131914.1"/>
</dbReference>
<dbReference type="Proteomes" id="UP001430647">
    <property type="component" value="Unassembled WGS sequence"/>
</dbReference>
<dbReference type="KEGG" id="xin:Q7W82_02185"/>
<reference evidence="4" key="2">
    <citation type="submission" date="2022-01" db="EMBL/GenBank/DDBJ databases">
        <authorList>
            <person name="Rana R."/>
            <person name="Patil P.B."/>
        </authorList>
    </citation>
    <scope>NUCLEOTIDE SEQUENCE</scope>
    <source>
        <strain evidence="4">PPL560</strain>
    </source>
</reference>
<keyword evidence="2" id="KW-0732">Signal</keyword>
<dbReference type="EMBL" id="CP131914">
    <property type="protein sequence ID" value="XCI80993.1"/>
    <property type="molecule type" value="Genomic_DNA"/>
</dbReference>
<dbReference type="EMBL" id="JAKJPQ010000004">
    <property type="protein sequence ID" value="MCI2260970.1"/>
    <property type="molecule type" value="Genomic_DNA"/>
</dbReference>
<name>A0AAU8I6F8_9XANT</name>
<organism evidence="5">
    <name type="scientific">Xanthomonas indica</name>
    <dbReference type="NCBI Taxonomy" id="2912242"/>
    <lineage>
        <taxon>Bacteria</taxon>
        <taxon>Pseudomonadati</taxon>
        <taxon>Pseudomonadota</taxon>
        <taxon>Gammaproteobacteria</taxon>
        <taxon>Lysobacterales</taxon>
        <taxon>Lysobacteraceae</taxon>
        <taxon>Xanthomonas</taxon>
    </lineage>
</organism>
<sequence length="188" mass="21195">MHQHQGTQGQRRLRAWLIAAVVAGVCGNAAAQQIDPRDAQLQQQQRLLQQQAEQIQQMQQQLQQMPPTGPGADAAGAPSDGLSATYHDCRRQAQGLDESRRCIQREQRVQQERLDRAYDRLRYRLSGMDRSRLMDAQYTWQQSNEQAANLDRALGARGQEAALQSAEATLRRISSRADELEGYTRGGR</sequence>
<gene>
    <name evidence="4" type="ORF">L3V74_05400</name>
    <name evidence="5" type="ORF">Q7W82_02185</name>
</gene>
<dbReference type="AlphaFoldDB" id="A0AAU8I6F8"/>
<feature type="signal peptide" evidence="2">
    <location>
        <begin position="1"/>
        <end position="31"/>
    </location>
</feature>
<feature type="region of interest" description="Disordered" evidence="1">
    <location>
        <begin position="57"/>
        <end position="84"/>
    </location>
</feature>
<keyword evidence="6" id="KW-1185">Reference proteome</keyword>
<evidence type="ECO:0000313" key="4">
    <source>
        <dbReference type="EMBL" id="MCI2260970.1"/>
    </source>
</evidence>
<proteinExistence type="predicted"/>